<evidence type="ECO:0000313" key="3">
    <source>
        <dbReference type="EnsemblPlants" id="PNT64467"/>
    </source>
</evidence>
<feature type="region of interest" description="Disordered" evidence="1">
    <location>
        <begin position="282"/>
        <end position="312"/>
    </location>
</feature>
<evidence type="ECO:0000313" key="4">
    <source>
        <dbReference type="Proteomes" id="UP000008810"/>
    </source>
</evidence>
<dbReference type="Gramene" id="PNT64467">
    <property type="protein sequence ID" value="PNT64467"/>
    <property type="gene ID" value="BRADI_4g29041v3"/>
</dbReference>
<dbReference type="PANTHER" id="PTHR33157:SF5">
    <property type="entry name" value="OS09G0314100 PROTEIN"/>
    <property type="match status" value="1"/>
</dbReference>
<feature type="region of interest" description="Disordered" evidence="1">
    <location>
        <begin position="333"/>
        <end position="356"/>
    </location>
</feature>
<dbReference type="OrthoDB" id="696437at2759"/>
<reference evidence="2" key="2">
    <citation type="submission" date="2017-06" db="EMBL/GenBank/DDBJ databases">
        <title>WGS assembly of Brachypodium distachyon.</title>
        <authorList>
            <consortium name="The International Brachypodium Initiative"/>
            <person name="Lucas S."/>
            <person name="Harmon-Smith M."/>
            <person name="Lail K."/>
            <person name="Tice H."/>
            <person name="Grimwood J."/>
            <person name="Bruce D."/>
            <person name="Barry K."/>
            <person name="Shu S."/>
            <person name="Lindquist E."/>
            <person name="Wang M."/>
            <person name="Pitluck S."/>
            <person name="Vogel J.P."/>
            <person name="Garvin D.F."/>
            <person name="Mockler T.C."/>
            <person name="Schmutz J."/>
            <person name="Rokhsar D."/>
            <person name="Bevan M.W."/>
        </authorList>
    </citation>
    <scope>NUCLEOTIDE SEQUENCE</scope>
    <source>
        <strain evidence="2">Bd21</strain>
    </source>
</reference>
<dbReference type="EnsemblPlants" id="PNT64467">
    <property type="protein sequence ID" value="PNT64467"/>
    <property type="gene ID" value="BRADI_4g29041v3"/>
</dbReference>
<feature type="non-terminal residue" evidence="2">
    <location>
        <position position="1"/>
    </location>
</feature>
<reference evidence="2 3" key="1">
    <citation type="journal article" date="2010" name="Nature">
        <title>Genome sequencing and analysis of the model grass Brachypodium distachyon.</title>
        <authorList>
            <consortium name="International Brachypodium Initiative"/>
        </authorList>
    </citation>
    <scope>NUCLEOTIDE SEQUENCE [LARGE SCALE GENOMIC DNA]</scope>
    <source>
        <strain evidence="2 3">Bd21</strain>
    </source>
</reference>
<keyword evidence="4" id="KW-1185">Reference proteome</keyword>
<organism evidence="2">
    <name type="scientific">Brachypodium distachyon</name>
    <name type="common">Purple false brome</name>
    <name type="synonym">Trachynia distachya</name>
    <dbReference type="NCBI Taxonomy" id="15368"/>
    <lineage>
        <taxon>Eukaryota</taxon>
        <taxon>Viridiplantae</taxon>
        <taxon>Streptophyta</taxon>
        <taxon>Embryophyta</taxon>
        <taxon>Tracheophyta</taxon>
        <taxon>Spermatophyta</taxon>
        <taxon>Magnoliopsida</taxon>
        <taxon>Liliopsida</taxon>
        <taxon>Poales</taxon>
        <taxon>Poaceae</taxon>
        <taxon>BOP clade</taxon>
        <taxon>Pooideae</taxon>
        <taxon>Stipodae</taxon>
        <taxon>Brachypodieae</taxon>
        <taxon>Brachypodium</taxon>
    </lineage>
</organism>
<dbReference type="EMBL" id="CM000883">
    <property type="protein sequence ID" value="PNT64467.1"/>
    <property type="molecule type" value="Genomic_DNA"/>
</dbReference>
<protein>
    <submittedName>
        <fullName evidence="2 3">Uncharacterized protein</fullName>
    </submittedName>
</protein>
<sequence length="377" mass="41770">QFKYKDYNLGDYKYTTQLGCILKRQYLGVLKDEDGESYPAATWADYYDKINDQGESCADKVKKEFWRLFTVANEHKREAARVLENYCKKRVRNIMYQVHVDVVKLHYENQGEILDDTLACRRELSENEYLNARIECDEFKEKRSKAQDSRLSNVDVAQNRGGSRSFAETQQFIEAVHGPEKATILNTYDVMKSGAKNINNNGSSGVIPSQKAQKRMPEVDGHVLYTKGGGLPHGRLIIGDGAVRKEDVIAAAKGRKSRPSSSNSYRHLSEENHVLRRANEGLTQHNGAPGSSHAGSQSIHNDGMDGAETSANGNNNAIIVEINDTAIGLNNNRGDNVAGENGSDDDSEALYANGDIHASHEAHDDACFGREADLDAT</sequence>
<gene>
    <name evidence="2" type="ORF">BRADI_4g29041v3</name>
</gene>
<accession>A0A2K2CR06</accession>
<dbReference type="InParanoid" id="A0A2K2CR06"/>
<evidence type="ECO:0000256" key="1">
    <source>
        <dbReference type="SAM" id="MobiDB-lite"/>
    </source>
</evidence>
<dbReference type="PANTHER" id="PTHR33157">
    <property type="entry name" value="AUTONOMOUS TRANSPOSABLE ELEMENT EN-1 MOSAIC PROTEIN-RELATED"/>
    <property type="match status" value="1"/>
</dbReference>
<dbReference type="FunCoup" id="A0A2K2CR06">
    <property type="interactions" value="697"/>
</dbReference>
<dbReference type="GO" id="GO:0032196">
    <property type="term" value="P:transposition"/>
    <property type="evidence" value="ECO:0007669"/>
    <property type="project" value="InterPro"/>
</dbReference>
<reference evidence="3" key="3">
    <citation type="submission" date="2018-08" db="UniProtKB">
        <authorList>
            <consortium name="EnsemblPlants"/>
        </authorList>
    </citation>
    <scope>IDENTIFICATION</scope>
    <source>
        <strain evidence="3">cv. Bd21</strain>
    </source>
</reference>
<name>A0A2K2CR06_BRADI</name>
<dbReference type="Proteomes" id="UP000008810">
    <property type="component" value="Chromosome 4"/>
</dbReference>
<feature type="region of interest" description="Disordered" evidence="1">
    <location>
        <begin position="251"/>
        <end position="270"/>
    </location>
</feature>
<evidence type="ECO:0000313" key="2">
    <source>
        <dbReference type="EMBL" id="PNT64467.1"/>
    </source>
</evidence>
<dbReference type="InterPro" id="IPR039266">
    <property type="entry name" value="EN-1/SPM"/>
</dbReference>
<proteinExistence type="predicted"/>
<dbReference type="AlphaFoldDB" id="A0A2K2CR06"/>